<protein>
    <submittedName>
        <fullName evidence="1">DUF4403 family protein</fullName>
    </submittedName>
</protein>
<name>A0ABX0HFF6_9BACT</name>
<dbReference type="InterPro" id="IPR025515">
    <property type="entry name" value="DUF4403"/>
</dbReference>
<sequence length="465" mass="52801">MYRYSLIILISFLAFTGWACRSLPMGGPEALEPPPPLPKANATVNLSLEIPLSFLEDQINNSLDKQLFNEKDLEFGDGLYADVDLDKTGLLELTAKENGKILLALPVFLDGKLRLEKRLFGQRIATAIPFQENLTPQISFLPVLKENWAFDIEGLDILSWGKALEYDLLGFKIDFEPMVKRQMVAIMENQLRGGALAAVDFKRIADNFWSSFGRPRYVENGLSGTYIYPHAEKLKVHETFTTDQMLELNFGLEGEMRSQKDRPLATQLSPLPEISLEQSFGNELNITTPLTIGFNEISSYLNESLKDSLITLDRKTQLLPRDFSIRHYGENTMIILDFLAKRLGKKDLEGKFYLAGKPTFDPEINAIRLENVDFRLETENFLANMTNWMKRRKIMKIIQKQGVIPVGDYLNNAQAALLEMGDWETDFASFALKKPAISISGIYPTSSELVIYVQTTADIQMEWNK</sequence>
<reference evidence="1 2" key="1">
    <citation type="submission" date="2020-03" db="EMBL/GenBank/DDBJ databases">
        <title>Cyclobacterium plantarum sp. nov., a marine bacterium isolated from a coastal-marine wetland.</title>
        <authorList>
            <person name="Sanchez-Porro C."/>
            <person name="Ventosa A."/>
            <person name="Amoozegar M."/>
        </authorList>
    </citation>
    <scope>NUCLEOTIDE SEQUENCE [LARGE SCALE GENOMIC DNA]</scope>
    <source>
        <strain evidence="1 2">GBPx2</strain>
    </source>
</reference>
<comment type="caution">
    <text evidence="1">The sequence shown here is derived from an EMBL/GenBank/DDBJ whole genome shotgun (WGS) entry which is preliminary data.</text>
</comment>
<dbReference type="RefSeq" id="WP_166150569.1">
    <property type="nucleotide sequence ID" value="NZ_JAANYN010000011.1"/>
</dbReference>
<gene>
    <name evidence="1" type="ORF">G9Q97_21080</name>
</gene>
<evidence type="ECO:0000313" key="2">
    <source>
        <dbReference type="Proteomes" id="UP000649799"/>
    </source>
</evidence>
<dbReference type="Pfam" id="PF14356">
    <property type="entry name" value="DUF4403"/>
    <property type="match status" value="1"/>
</dbReference>
<accession>A0ABX0HFF6</accession>
<dbReference type="EMBL" id="JAANYN010000011">
    <property type="protein sequence ID" value="NHE59312.1"/>
    <property type="molecule type" value="Genomic_DNA"/>
</dbReference>
<organism evidence="1 2">
    <name type="scientific">Cyclobacterium plantarum</name>
    <dbReference type="NCBI Taxonomy" id="2716263"/>
    <lineage>
        <taxon>Bacteria</taxon>
        <taxon>Pseudomonadati</taxon>
        <taxon>Bacteroidota</taxon>
        <taxon>Cytophagia</taxon>
        <taxon>Cytophagales</taxon>
        <taxon>Cyclobacteriaceae</taxon>
        <taxon>Cyclobacterium</taxon>
    </lineage>
</organism>
<evidence type="ECO:0000313" key="1">
    <source>
        <dbReference type="EMBL" id="NHE59312.1"/>
    </source>
</evidence>
<proteinExistence type="predicted"/>
<dbReference type="Proteomes" id="UP000649799">
    <property type="component" value="Unassembled WGS sequence"/>
</dbReference>
<keyword evidence="2" id="KW-1185">Reference proteome</keyword>